<dbReference type="PANTHER" id="PTHR43364:SF4">
    <property type="entry name" value="NAD(P)-LINKED OXIDOREDUCTASE SUPERFAMILY PROTEIN"/>
    <property type="match status" value="1"/>
</dbReference>
<proteinExistence type="predicted"/>
<dbReference type="GO" id="GO:0016491">
    <property type="term" value="F:oxidoreductase activity"/>
    <property type="evidence" value="ECO:0007669"/>
    <property type="project" value="UniProtKB-KW"/>
</dbReference>
<dbReference type="PANTHER" id="PTHR43364">
    <property type="entry name" value="NADH-SPECIFIC METHYLGLYOXAL REDUCTASE-RELATED"/>
    <property type="match status" value="1"/>
</dbReference>
<dbReference type="AlphaFoldDB" id="A0A2T0Q5H2"/>
<accession>A0A2T0Q5H2</accession>
<feature type="domain" description="NADP-dependent oxidoreductase" evidence="2">
    <location>
        <begin position="15"/>
        <end position="318"/>
    </location>
</feature>
<dbReference type="InterPro" id="IPR050523">
    <property type="entry name" value="AKR_Detox_Biosynth"/>
</dbReference>
<evidence type="ECO:0000313" key="3">
    <source>
        <dbReference type="EMBL" id="PRX99023.1"/>
    </source>
</evidence>
<dbReference type="Proteomes" id="UP000237846">
    <property type="component" value="Unassembled WGS sequence"/>
</dbReference>
<dbReference type="RefSeq" id="WP_106246708.1">
    <property type="nucleotide sequence ID" value="NZ_PVZC01000004.1"/>
</dbReference>
<keyword evidence="4" id="KW-1185">Reference proteome</keyword>
<name>A0A2T0Q5H2_9ACTN</name>
<dbReference type="InterPro" id="IPR036812">
    <property type="entry name" value="NAD(P)_OxRdtase_dom_sf"/>
</dbReference>
<reference evidence="3 4" key="1">
    <citation type="submission" date="2018-03" db="EMBL/GenBank/DDBJ databases">
        <title>Genomic Encyclopedia of Archaeal and Bacterial Type Strains, Phase II (KMG-II): from individual species to whole genera.</title>
        <authorList>
            <person name="Goeker M."/>
        </authorList>
    </citation>
    <scope>NUCLEOTIDE SEQUENCE [LARGE SCALE GENOMIC DNA]</scope>
    <source>
        <strain evidence="3 4">DSM 45601</strain>
    </source>
</reference>
<organism evidence="3 4">
    <name type="scientific">Allonocardiopsis opalescens</name>
    <dbReference type="NCBI Taxonomy" id="1144618"/>
    <lineage>
        <taxon>Bacteria</taxon>
        <taxon>Bacillati</taxon>
        <taxon>Actinomycetota</taxon>
        <taxon>Actinomycetes</taxon>
        <taxon>Streptosporangiales</taxon>
        <taxon>Allonocardiopsis</taxon>
    </lineage>
</organism>
<evidence type="ECO:0000259" key="2">
    <source>
        <dbReference type="Pfam" id="PF00248"/>
    </source>
</evidence>
<dbReference type="Gene3D" id="3.20.20.100">
    <property type="entry name" value="NADP-dependent oxidoreductase domain"/>
    <property type="match status" value="1"/>
</dbReference>
<evidence type="ECO:0000256" key="1">
    <source>
        <dbReference type="ARBA" id="ARBA00023002"/>
    </source>
</evidence>
<comment type="caution">
    <text evidence="3">The sequence shown here is derived from an EMBL/GenBank/DDBJ whole genome shotgun (WGS) entry which is preliminary data.</text>
</comment>
<protein>
    <submittedName>
        <fullName evidence="3">Aryl-alcohol dehydrogenase-like predicted oxidoreductase</fullName>
    </submittedName>
</protein>
<dbReference type="InterPro" id="IPR023210">
    <property type="entry name" value="NADP_OxRdtase_dom"/>
</dbReference>
<dbReference type="SUPFAM" id="SSF51430">
    <property type="entry name" value="NAD(P)-linked oxidoreductase"/>
    <property type="match status" value="1"/>
</dbReference>
<dbReference type="EMBL" id="PVZC01000004">
    <property type="protein sequence ID" value="PRX99023.1"/>
    <property type="molecule type" value="Genomic_DNA"/>
</dbReference>
<evidence type="ECO:0000313" key="4">
    <source>
        <dbReference type="Proteomes" id="UP000237846"/>
    </source>
</evidence>
<gene>
    <name evidence="3" type="ORF">CLV72_104603</name>
</gene>
<dbReference type="OrthoDB" id="9768793at2"/>
<keyword evidence="1" id="KW-0560">Oxidoreductase</keyword>
<sequence>MDKRRLGRTDYEITPIGLGCMQFSGSGVGEGFFPPIEARTAAEVVGTALKGGVNWFDTAEMYGRGQSERALTTALKEHGVAPGEVVIATKWTPILRTAASVEKTIGDRVDALQGYPIDLHQIHTAQGNLSPHTAQLAAMARLRSAGKIASVGVSSFSAAQMERAAAFLEARGTVLASNQVQINLLNRAIERNGVLASARRLGITLIAFSPLRLGILTGKFHQEPERIKSLGRMRRMLVSEYRPSGLRRTAPLIDELRAIGAAYGVSAAQVALNWLITYYGDTVVAIPGASKPHHAAESTAAMDFRLTEKETDRLDRLSRQCGAR</sequence>
<dbReference type="Pfam" id="PF00248">
    <property type="entry name" value="Aldo_ket_red"/>
    <property type="match status" value="1"/>
</dbReference>